<dbReference type="AlphaFoldDB" id="A0AAE8MVE7"/>
<feature type="region of interest" description="Disordered" evidence="1">
    <location>
        <begin position="213"/>
        <end position="379"/>
    </location>
</feature>
<reference evidence="4" key="1">
    <citation type="submission" date="2018-03" db="EMBL/GenBank/DDBJ databases">
        <authorList>
            <person name="Guldener U."/>
        </authorList>
    </citation>
    <scope>NUCLEOTIDE SEQUENCE</scope>
</reference>
<protein>
    <submittedName>
        <fullName evidence="4">Uncharacterized protein</fullName>
    </submittedName>
</protein>
<evidence type="ECO:0000313" key="5">
    <source>
        <dbReference type="Proteomes" id="UP001187682"/>
    </source>
</evidence>
<gene>
    <name evidence="4" type="ORF">DNG_03621</name>
</gene>
<dbReference type="EMBL" id="ONZQ02000004">
    <property type="protein sequence ID" value="SPO00873.1"/>
    <property type="molecule type" value="Genomic_DNA"/>
</dbReference>
<comment type="caution">
    <text evidence="4">The sequence shown here is derived from an EMBL/GenBank/DDBJ whole genome shotgun (WGS) entry which is preliminary data.</text>
</comment>
<evidence type="ECO:0000313" key="4">
    <source>
        <dbReference type="EMBL" id="SPO00873.1"/>
    </source>
</evidence>
<feature type="signal peptide" evidence="3">
    <location>
        <begin position="1"/>
        <end position="22"/>
    </location>
</feature>
<accession>A0AAE8MVE7</accession>
<organism evidence="4 5">
    <name type="scientific">Cephalotrichum gorgonifer</name>
    <dbReference type="NCBI Taxonomy" id="2041049"/>
    <lineage>
        <taxon>Eukaryota</taxon>
        <taxon>Fungi</taxon>
        <taxon>Dikarya</taxon>
        <taxon>Ascomycota</taxon>
        <taxon>Pezizomycotina</taxon>
        <taxon>Sordariomycetes</taxon>
        <taxon>Hypocreomycetidae</taxon>
        <taxon>Microascales</taxon>
        <taxon>Microascaceae</taxon>
        <taxon>Cephalotrichum</taxon>
    </lineage>
</organism>
<feature type="chain" id="PRO_5041931004" evidence="3">
    <location>
        <begin position="23"/>
        <end position="379"/>
    </location>
</feature>
<keyword evidence="2" id="KW-1133">Transmembrane helix</keyword>
<evidence type="ECO:0000256" key="1">
    <source>
        <dbReference type="SAM" id="MobiDB-lite"/>
    </source>
</evidence>
<keyword evidence="2" id="KW-0812">Transmembrane</keyword>
<keyword evidence="2" id="KW-0472">Membrane</keyword>
<feature type="compositionally biased region" description="Low complexity" evidence="1">
    <location>
        <begin position="295"/>
        <end position="318"/>
    </location>
</feature>
<evidence type="ECO:0000256" key="2">
    <source>
        <dbReference type="SAM" id="Phobius"/>
    </source>
</evidence>
<feature type="compositionally biased region" description="Basic and acidic residues" evidence="1">
    <location>
        <begin position="252"/>
        <end position="261"/>
    </location>
</feature>
<feature type="compositionally biased region" description="Low complexity" evidence="1">
    <location>
        <begin position="369"/>
        <end position="379"/>
    </location>
</feature>
<name>A0AAE8MVE7_9PEZI</name>
<feature type="region of interest" description="Disordered" evidence="1">
    <location>
        <begin position="133"/>
        <end position="176"/>
    </location>
</feature>
<keyword evidence="3" id="KW-0732">Signal</keyword>
<feature type="compositionally biased region" description="Polar residues" evidence="1">
    <location>
        <begin position="354"/>
        <end position="368"/>
    </location>
</feature>
<evidence type="ECO:0000256" key="3">
    <source>
        <dbReference type="SAM" id="SignalP"/>
    </source>
</evidence>
<dbReference type="Proteomes" id="UP001187682">
    <property type="component" value="Unassembled WGS sequence"/>
</dbReference>
<dbReference type="CDD" id="cd12087">
    <property type="entry name" value="TM_EGFR-like"/>
    <property type="match status" value="1"/>
</dbReference>
<sequence length="379" mass="39818">MLSLPPPLRALLLCALFTPSLAIPARHLFERKDTCSAKSLGFCPADLPDNFCCPSGTTCIPLAGFTTALCCPDGLTCKKIQPIICDITYQDADANIAGAVKTTALRSTLPKCGSRCCPFGYSCNDADECVMDEDQSKSPPDASPSEPATATASTPAKTGDPSDLVPIPAGGEGEGDRPFPTTAVVLGVIGGVLAVVAVGLFFLLWRRRKGKSEREIPAAAAAKSSPRHSEASSSFGNTISDPILDPGTIRTDFIRKPESAKSHGTQRQPHSPYRAGPPSQMMAQMSPVSVGPPLSMGSMRGGQSPSPPSSRGSTRVSPIRGMNPQAPRHHQRDVSIDVFAAPGTVGVPGEGRRNTTVSQFLDSLESVQRSSPSPRRGQR</sequence>
<keyword evidence="5" id="KW-1185">Reference proteome</keyword>
<feature type="transmembrane region" description="Helical" evidence="2">
    <location>
        <begin position="183"/>
        <end position="205"/>
    </location>
</feature>
<feature type="compositionally biased region" description="Low complexity" evidence="1">
    <location>
        <begin position="137"/>
        <end position="158"/>
    </location>
</feature>
<feature type="compositionally biased region" description="Polar residues" evidence="1">
    <location>
        <begin position="231"/>
        <end position="240"/>
    </location>
</feature>
<proteinExistence type="predicted"/>